<dbReference type="PROSITE" id="PS51257">
    <property type="entry name" value="PROKAR_LIPOPROTEIN"/>
    <property type="match status" value="1"/>
</dbReference>
<dbReference type="InterPro" id="IPR026004">
    <property type="entry name" value="Septum_form"/>
</dbReference>
<evidence type="ECO:0000313" key="2">
    <source>
        <dbReference type="EMBL" id="WQB69733.1"/>
    </source>
</evidence>
<protein>
    <submittedName>
        <fullName evidence="2">Septum formation family protein</fullName>
    </submittedName>
</protein>
<keyword evidence="3" id="KW-1185">Reference proteome</keyword>
<proteinExistence type="predicted"/>
<sequence length="171" mass="18256">MRALTTRPALVGAVLLVGLGLTGCSALGNILGGETVTRDESSQEVTEGGTADVFSLRVGDCFDDEDTTSEEVSQVPAVPCSDPHDNEIYHEFELSGDEWPGQDAIDAEAEAECLPAFDQFVGMAYADSMYEWFPLTPTEAGWDQLGDRVVQCVIYDPSLAKIEGSLEGVAS</sequence>
<reference evidence="2 3" key="1">
    <citation type="submission" date="2023-06" db="EMBL/GenBank/DDBJ databases">
        <title>Rock-solubilizing bacteria, Microbacterium invictum, promotes re-establishment of vegetation in rocky wasteland by accelerating rock bio-weathering and reshaping soil bacterial community.</title>
        <authorList>
            <person name="Liu C."/>
        </authorList>
    </citation>
    <scope>NUCLEOTIDE SEQUENCE [LARGE SCALE GENOMIC DNA]</scope>
    <source>
        <strain evidence="2 3">X-18</strain>
    </source>
</reference>
<accession>A0ABZ0V7Y2</accession>
<organism evidence="2 3">
    <name type="scientific">Microbacterium invictum</name>
    <dbReference type="NCBI Taxonomy" id="515415"/>
    <lineage>
        <taxon>Bacteria</taxon>
        <taxon>Bacillati</taxon>
        <taxon>Actinomycetota</taxon>
        <taxon>Actinomycetes</taxon>
        <taxon>Micrococcales</taxon>
        <taxon>Microbacteriaceae</taxon>
        <taxon>Microbacterium</taxon>
    </lineage>
</organism>
<dbReference type="Proteomes" id="UP001324533">
    <property type="component" value="Chromosome"/>
</dbReference>
<feature type="domain" description="Septum formation-related" evidence="1">
    <location>
        <begin position="59"/>
        <end position="155"/>
    </location>
</feature>
<gene>
    <name evidence="2" type="ORF">T9R20_13670</name>
</gene>
<evidence type="ECO:0000259" key="1">
    <source>
        <dbReference type="Pfam" id="PF13845"/>
    </source>
</evidence>
<dbReference type="RefSeq" id="WP_322409855.1">
    <property type="nucleotide sequence ID" value="NZ_CP139779.1"/>
</dbReference>
<evidence type="ECO:0000313" key="3">
    <source>
        <dbReference type="Proteomes" id="UP001324533"/>
    </source>
</evidence>
<name>A0ABZ0V7Y2_9MICO</name>
<dbReference type="EMBL" id="CP139779">
    <property type="protein sequence ID" value="WQB69733.1"/>
    <property type="molecule type" value="Genomic_DNA"/>
</dbReference>
<dbReference type="Pfam" id="PF13845">
    <property type="entry name" value="Septum_form"/>
    <property type="match status" value="1"/>
</dbReference>